<protein>
    <submittedName>
        <fullName evidence="1">Putative ERF-like protein</fullName>
    </submittedName>
</protein>
<dbReference type="Pfam" id="PF04404">
    <property type="entry name" value="ERF"/>
    <property type="match status" value="1"/>
</dbReference>
<proteinExistence type="predicted"/>
<evidence type="ECO:0000313" key="1">
    <source>
        <dbReference type="EMBL" id="ASN69221.1"/>
    </source>
</evidence>
<sequence length="193" mass="20730">MTSVVQLLSEISKEVGAVKKDQKNQAQKFNFRGIDQVVNATHAALTSHGVVATPRVIDKDTREITSGGGKRQAWVLLTVEYTFRGPDGDSVEAVVASEATDFADKATAKAMSVAYRTALLQVLHLPTDDPDPDSEYVERGASPAGELASLIRSKNLDMDAVKAQWAFVGGDGPISQSADEKAVGAMRKWVDQQ</sequence>
<organism evidence="1">
    <name type="scientific">uncultured Caudovirales phage</name>
    <dbReference type="NCBI Taxonomy" id="2100421"/>
    <lineage>
        <taxon>Viruses</taxon>
        <taxon>Duplodnaviria</taxon>
        <taxon>Heunggongvirae</taxon>
        <taxon>Uroviricota</taxon>
        <taxon>Caudoviricetes</taxon>
        <taxon>Peduoviridae</taxon>
        <taxon>Maltschvirus</taxon>
        <taxon>Maltschvirus maltsch</taxon>
    </lineage>
</organism>
<reference evidence="1" key="1">
    <citation type="submission" date="2017-06" db="EMBL/GenBank/DDBJ databases">
        <title>Novel phages from South African skin metaviromes.</title>
        <authorList>
            <person name="van Zyl L.J."/>
            <person name="Abrahams Y."/>
            <person name="Stander E.A."/>
            <person name="Kirby B.M."/>
            <person name="Clavaud C."/>
            <person name="Farcet C."/>
            <person name="Breton L."/>
            <person name="Trindade M.I."/>
        </authorList>
    </citation>
    <scope>NUCLEOTIDE SEQUENCE</scope>
</reference>
<gene>
    <name evidence="1" type="ORF">7S3_43</name>
</gene>
<dbReference type="InterPro" id="IPR007499">
    <property type="entry name" value="ERF_bacteria_virus"/>
</dbReference>
<dbReference type="EMBL" id="MF417887">
    <property type="protein sequence ID" value="ASN69221.1"/>
    <property type="molecule type" value="Genomic_DNA"/>
</dbReference>
<name>A0A2H4JAX5_9CAUD</name>
<accession>A0A2H4JAX5</accession>